<dbReference type="Pfam" id="PF13302">
    <property type="entry name" value="Acetyltransf_3"/>
    <property type="match status" value="1"/>
</dbReference>
<dbReference type="GO" id="GO:1990189">
    <property type="term" value="F:protein N-terminal-serine acetyltransferase activity"/>
    <property type="evidence" value="ECO:0007669"/>
    <property type="project" value="TreeGrafter"/>
</dbReference>
<dbReference type="OrthoDB" id="9814648at2"/>
<dbReference type="PANTHER" id="PTHR43441:SF2">
    <property type="entry name" value="FAMILY ACETYLTRANSFERASE, PUTATIVE (AFU_ORTHOLOGUE AFUA_7G00850)-RELATED"/>
    <property type="match status" value="1"/>
</dbReference>
<dbReference type="SUPFAM" id="SSF55729">
    <property type="entry name" value="Acyl-CoA N-acyltransferases (Nat)"/>
    <property type="match status" value="1"/>
</dbReference>
<gene>
    <name evidence="2" type="ORF">GA0070622_2779</name>
</gene>
<proteinExistence type="predicted"/>
<dbReference type="InterPro" id="IPR016181">
    <property type="entry name" value="Acyl_CoA_acyltransferase"/>
</dbReference>
<sequence length="192" mass="21057">MLRGTLVGLRARQASDVAVLHDELYNDVDTRSRADTRAWRPIPEGSTASPYALTEPTDEAACFSVVRLSDGELAGEALLWGIDSHNRSGHLGLSLRPRLRGARLGEDATRLLCHYGFRTLGLHRLQMETLVDNSAMIRIANQVGFRREGIRRQAAWVDGTFADELTFGLLASEWAEARDGTAGHSPTSSSRA</sequence>
<dbReference type="Proteomes" id="UP000199558">
    <property type="component" value="Unassembled WGS sequence"/>
</dbReference>
<name>A0A1A9B9M1_9ACTN</name>
<evidence type="ECO:0000259" key="1">
    <source>
        <dbReference type="PROSITE" id="PS51186"/>
    </source>
</evidence>
<dbReference type="PROSITE" id="PS51186">
    <property type="entry name" value="GNAT"/>
    <property type="match status" value="1"/>
</dbReference>
<keyword evidence="2" id="KW-0808">Transferase</keyword>
<accession>A0A1A9B9M1</accession>
<dbReference type="PANTHER" id="PTHR43441">
    <property type="entry name" value="RIBOSOMAL-PROTEIN-SERINE ACETYLTRANSFERASE"/>
    <property type="match status" value="1"/>
</dbReference>
<dbReference type="STRING" id="946078.GA0070622_2779"/>
<dbReference type="GO" id="GO:0008999">
    <property type="term" value="F:protein-N-terminal-alanine acetyltransferase activity"/>
    <property type="evidence" value="ECO:0007669"/>
    <property type="project" value="TreeGrafter"/>
</dbReference>
<dbReference type="Gene3D" id="3.40.630.30">
    <property type="match status" value="1"/>
</dbReference>
<keyword evidence="3" id="KW-1185">Reference proteome</keyword>
<dbReference type="AlphaFoldDB" id="A0A1A9B9M1"/>
<protein>
    <submittedName>
        <fullName evidence="2">Protein N-acetyltransferase, RimJ/RimL family</fullName>
    </submittedName>
</protein>
<dbReference type="InterPro" id="IPR051908">
    <property type="entry name" value="Ribosomal_N-acetyltransferase"/>
</dbReference>
<feature type="domain" description="N-acetyltransferase" evidence="1">
    <location>
        <begin position="26"/>
        <end position="168"/>
    </location>
</feature>
<reference evidence="3" key="1">
    <citation type="submission" date="2016-06" db="EMBL/GenBank/DDBJ databases">
        <authorList>
            <person name="Varghese N."/>
            <person name="Submissions Spin"/>
        </authorList>
    </citation>
    <scope>NUCLEOTIDE SEQUENCE [LARGE SCALE GENOMIC DNA]</scope>
    <source>
        <strain evidence="3">DSM 45794</strain>
    </source>
</reference>
<dbReference type="InterPro" id="IPR000182">
    <property type="entry name" value="GNAT_dom"/>
</dbReference>
<evidence type="ECO:0000313" key="2">
    <source>
        <dbReference type="EMBL" id="SBT65771.1"/>
    </source>
</evidence>
<organism evidence="2 3">
    <name type="scientific">Micromonospora sediminicola</name>
    <dbReference type="NCBI Taxonomy" id="946078"/>
    <lineage>
        <taxon>Bacteria</taxon>
        <taxon>Bacillati</taxon>
        <taxon>Actinomycetota</taxon>
        <taxon>Actinomycetes</taxon>
        <taxon>Micromonosporales</taxon>
        <taxon>Micromonosporaceae</taxon>
        <taxon>Micromonospora</taxon>
    </lineage>
</organism>
<dbReference type="EMBL" id="FLRH01000003">
    <property type="protein sequence ID" value="SBT65771.1"/>
    <property type="molecule type" value="Genomic_DNA"/>
</dbReference>
<evidence type="ECO:0000313" key="3">
    <source>
        <dbReference type="Proteomes" id="UP000199558"/>
    </source>
</evidence>
<dbReference type="GO" id="GO:0005737">
    <property type="term" value="C:cytoplasm"/>
    <property type="evidence" value="ECO:0007669"/>
    <property type="project" value="TreeGrafter"/>
</dbReference>